<gene>
    <name evidence="4" type="primary">LOC104736291</name>
</gene>
<feature type="domain" description="NB-ARC" evidence="2">
    <location>
        <begin position="2"/>
        <end position="127"/>
    </location>
</feature>
<reference evidence="4" key="2">
    <citation type="submission" date="2025-08" db="UniProtKB">
        <authorList>
            <consortium name="RefSeq"/>
        </authorList>
    </citation>
    <scope>IDENTIFICATION</scope>
    <source>
        <tissue evidence="4">Leaf</tissue>
    </source>
</reference>
<dbReference type="InterPro" id="IPR027417">
    <property type="entry name" value="P-loop_NTPase"/>
</dbReference>
<keyword evidence="1" id="KW-0611">Plant defense</keyword>
<keyword evidence="3" id="KW-1185">Reference proteome</keyword>
<dbReference type="InterPro" id="IPR002182">
    <property type="entry name" value="NB-ARC"/>
</dbReference>
<dbReference type="Proteomes" id="UP000694864">
    <property type="component" value="Chromosome 13"/>
</dbReference>
<dbReference type="Pfam" id="PF00931">
    <property type="entry name" value="NB-ARC"/>
    <property type="match status" value="1"/>
</dbReference>
<accession>A0ABM0VDI1</accession>
<sequence>MVRRHCSGFAWVFVSQECRQKHVWRVMLQSLRPKNEEQRILEMTVSRLQDELFKLLETEKCLIVLDDIWSSAAWELIKPAFPHTSGSKVLLTSRNEGVGLHPDLKAVIFRPRCLTYEESWEVFQKIALFEGNDIEFQVDDL</sequence>
<proteinExistence type="predicted"/>
<dbReference type="GeneID" id="104736291"/>
<dbReference type="PANTHER" id="PTHR36766:SF40">
    <property type="entry name" value="DISEASE RESISTANCE PROTEIN RGA3"/>
    <property type="match status" value="1"/>
</dbReference>
<evidence type="ECO:0000313" key="4">
    <source>
        <dbReference type="RefSeq" id="XP_010454554.1"/>
    </source>
</evidence>
<dbReference type="PANTHER" id="PTHR36766">
    <property type="entry name" value="PLANT BROAD-SPECTRUM MILDEW RESISTANCE PROTEIN RPW8"/>
    <property type="match status" value="1"/>
</dbReference>
<evidence type="ECO:0000259" key="2">
    <source>
        <dbReference type="Pfam" id="PF00931"/>
    </source>
</evidence>
<dbReference type="RefSeq" id="XP_010454554.1">
    <property type="nucleotide sequence ID" value="XM_010456252.2"/>
</dbReference>
<dbReference type="SUPFAM" id="SSF52540">
    <property type="entry name" value="P-loop containing nucleoside triphosphate hydrolases"/>
    <property type="match status" value="1"/>
</dbReference>
<name>A0ABM0VDI1_CAMSA</name>
<reference evidence="3" key="1">
    <citation type="journal article" date="2014" name="Nat. Commun.">
        <title>The emerging biofuel crop Camelina sativa retains a highly undifferentiated hexaploid genome structure.</title>
        <authorList>
            <person name="Kagale S."/>
            <person name="Koh C."/>
            <person name="Nixon J."/>
            <person name="Bollina V."/>
            <person name="Clarke W.E."/>
            <person name="Tuteja R."/>
            <person name="Spillane C."/>
            <person name="Robinson S.J."/>
            <person name="Links M.G."/>
            <person name="Clarke C."/>
            <person name="Higgins E.E."/>
            <person name="Huebert T."/>
            <person name="Sharpe A.G."/>
            <person name="Parkin I.A."/>
        </authorList>
    </citation>
    <scope>NUCLEOTIDE SEQUENCE [LARGE SCALE GENOMIC DNA]</scope>
    <source>
        <strain evidence="3">cv. DH55</strain>
    </source>
</reference>
<organism evidence="3 4">
    <name type="scientific">Camelina sativa</name>
    <name type="common">False flax</name>
    <name type="synonym">Myagrum sativum</name>
    <dbReference type="NCBI Taxonomy" id="90675"/>
    <lineage>
        <taxon>Eukaryota</taxon>
        <taxon>Viridiplantae</taxon>
        <taxon>Streptophyta</taxon>
        <taxon>Embryophyta</taxon>
        <taxon>Tracheophyta</taxon>
        <taxon>Spermatophyta</taxon>
        <taxon>Magnoliopsida</taxon>
        <taxon>eudicotyledons</taxon>
        <taxon>Gunneridae</taxon>
        <taxon>Pentapetalae</taxon>
        <taxon>rosids</taxon>
        <taxon>malvids</taxon>
        <taxon>Brassicales</taxon>
        <taxon>Brassicaceae</taxon>
        <taxon>Camelineae</taxon>
        <taxon>Camelina</taxon>
    </lineage>
</organism>
<protein>
    <submittedName>
        <fullName evidence="4">Disease resistance protein At1g50180 isoform X1</fullName>
    </submittedName>
</protein>
<dbReference type="Gene3D" id="3.40.50.300">
    <property type="entry name" value="P-loop containing nucleotide triphosphate hydrolases"/>
    <property type="match status" value="1"/>
</dbReference>
<evidence type="ECO:0000256" key="1">
    <source>
        <dbReference type="ARBA" id="ARBA00022821"/>
    </source>
</evidence>
<evidence type="ECO:0000313" key="3">
    <source>
        <dbReference type="Proteomes" id="UP000694864"/>
    </source>
</evidence>